<evidence type="ECO:0000313" key="4">
    <source>
        <dbReference type="Proteomes" id="UP000288805"/>
    </source>
</evidence>
<protein>
    <submittedName>
        <fullName evidence="3">Transposon Ty3-G Gag-Pol polyprotein</fullName>
    </submittedName>
</protein>
<gene>
    <name evidence="3" type="primary">TY3B-G_179</name>
    <name evidence="3" type="ORF">CK203_055250</name>
</gene>
<dbReference type="PANTHER" id="PTHR24559">
    <property type="entry name" value="TRANSPOSON TY3-I GAG-POL POLYPROTEIN"/>
    <property type="match status" value="1"/>
</dbReference>
<dbReference type="InterPro" id="IPR000477">
    <property type="entry name" value="RT_dom"/>
</dbReference>
<reference evidence="3 4" key="1">
    <citation type="journal article" date="2018" name="PLoS Genet.">
        <title>Population sequencing reveals clonal diversity and ancestral inbreeding in the grapevine cultivar Chardonnay.</title>
        <authorList>
            <person name="Roach M.J."/>
            <person name="Johnson D.L."/>
            <person name="Bohlmann J."/>
            <person name="van Vuuren H.J."/>
            <person name="Jones S.J."/>
            <person name="Pretorius I.S."/>
            <person name="Schmidt S.A."/>
            <person name="Borneman A.R."/>
        </authorList>
    </citation>
    <scope>NUCLEOTIDE SEQUENCE [LARGE SCALE GENOMIC DNA]</scope>
    <source>
        <strain evidence="4">cv. Chardonnay</strain>
        <tissue evidence="3">Leaf</tissue>
    </source>
</reference>
<dbReference type="PANTHER" id="PTHR24559:SF444">
    <property type="entry name" value="REVERSE TRANSCRIPTASE DOMAIN-CONTAINING PROTEIN"/>
    <property type="match status" value="1"/>
</dbReference>
<sequence>MDSTAGHGMLYFLDAFSGYHQIPMYPLDEEKFAFVTPHKLHCYKIMSFRLKNVGATYQRLMTKIFKTLIRHTVEVYVDDIVVKSRTIVSLWGERRQVLGVYGHSKGDRSQSGSNQSYHGDIRPSSKKELQRLIGRLVTLGCFIARFTDKLRPFFLVLKGTGVTGWTKDCGQCCLFRCISNKEQRPLYYITKAMVDAETRYSKMEQTTLALRSTAQKTPSIFPNPSSSYAHQLAPQNPSWLGLSIPSDIEEEGNLSPLVLDGAYLSPDGLILDGLSVCLRQRKGLEFGKDT</sequence>
<dbReference type="EMBL" id="QGNW01000343">
    <property type="protein sequence ID" value="RVW75639.1"/>
    <property type="molecule type" value="Genomic_DNA"/>
</dbReference>
<dbReference type="SUPFAM" id="SSF56672">
    <property type="entry name" value="DNA/RNA polymerases"/>
    <property type="match status" value="1"/>
</dbReference>
<dbReference type="InterPro" id="IPR053134">
    <property type="entry name" value="RNA-dir_DNA_polymerase"/>
</dbReference>
<evidence type="ECO:0000313" key="3">
    <source>
        <dbReference type="EMBL" id="RVW75639.1"/>
    </source>
</evidence>
<dbReference type="InterPro" id="IPR043502">
    <property type="entry name" value="DNA/RNA_pol_sf"/>
</dbReference>
<dbReference type="Gene3D" id="3.30.70.270">
    <property type="match status" value="1"/>
</dbReference>
<evidence type="ECO:0000256" key="1">
    <source>
        <dbReference type="SAM" id="MobiDB-lite"/>
    </source>
</evidence>
<proteinExistence type="predicted"/>
<dbReference type="InterPro" id="IPR043128">
    <property type="entry name" value="Rev_trsase/Diguanyl_cyclase"/>
</dbReference>
<evidence type="ECO:0000259" key="2">
    <source>
        <dbReference type="Pfam" id="PF00078"/>
    </source>
</evidence>
<comment type="caution">
    <text evidence="3">The sequence shown here is derived from an EMBL/GenBank/DDBJ whole genome shotgun (WGS) entry which is preliminary data.</text>
</comment>
<dbReference type="Pfam" id="PF00078">
    <property type="entry name" value="RVT_1"/>
    <property type="match status" value="1"/>
</dbReference>
<dbReference type="Gene3D" id="3.10.10.10">
    <property type="entry name" value="HIV Type 1 Reverse Transcriptase, subunit A, domain 1"/>
    <property type="match status" value="1"/>
</dbReference>
<dbReference type="Proteomes" id="UP000288805">
    <property type="component" value="Unassembled WGS sequence"/>
</dbReference>
<organism evidence="3 4">
    <name type="scientific">Vitis vinifera</name>
    <name type="common">Grape</name>
    <dbReference type="NCBI Taxonomy" id="29760"/>
    <lineage>
        <taxon>Eukaryota</taxon>
        <taxon>Viridiplantae</taxon>
        <taxon>Streptophyta</taxon>
        <taxon>Embryophyta</taxon>
        <taxon>Tracheophyta</taxon>
        <taxon>Spermatophyta</taxon>
        <taxon>Magnoliopsida</taxon>
        <taxon>eudicotyledons</taxon>
        <taxon>Gunneridae</taxon>
        <taxon>Pentapetalae</taxon>
        <taxon>rosids</taxon>
        <taxon>Vitales</taxon>
        <taxon>Vitaceae</taxon>
        <taxon>Viteae</taxon>
        <taxon>Vitis</taxon>
    </lineage>
</organism>
<dbReference type="AlphaFoldDB" id="A0A438GTW8"/>
<feature type="domain" description="Reverse transcriptase" evidence="2">
    <location>
        <begin position="4"/>
        <end position="88"/>
    </location>
</feature>
<name>A0A438GTW8_VITVI</name>
<accession>A0A438GTW8</accession>
<dbReference type="CDD" id="cd01647">
    <property type="entry name" value="RT_LTR"/>
    <property type="match status" value="1"/>
</dbReference>
<feature type="region of interest" description="Disordered" evidence="1">
    <location>
        <begin position="102"/>
        <end position="123"/>
    </location>
</feature>